<name>A0AA39X632_9PEZI</name>
<evidence type="ECO:0000313" key="1">
    <source>
        <dbReference type="EMBL" id="KAK0627880.1"/>
    </source>
</evidence>
<comment type="caution">
    <text evidence="1">The sequence shown here is derived from an EMBL/GenBank/DDBJ whole genome shotgun (WGS) entry which is preliminary data.</text>
</comment>
<accession>A0AA39X632</accession>
<sequence length="270" mass="29733">MPQLAQRVASAFGFPVVDDDDDDDLNDDLDNVANGMNIESATITSDWIFSLEGGQTIGLLAVACVTHLLGGDEGVQARDNLPRLHRVPFWNKRRTIPIPLPEGGVRTGVLWADSSVGTALRGYGAAAGPGYARWLRENMDALIEDLTDREWVGYYTYGAEARSRVDEPLRGIRFTAEADPDDGDGVLIRAHGCEDAVDKFNLDGTVSRRSGWVVLRKSYASGLLWVNQGWLTPLGIVGYWGDQPGRGYGFVWMYKRSWTTLDAREDVGHS</sequence>
<organism evidence="1 2">
    <name type="scientific">Immersiella caudata</name>
    <dbReference type="NCBI Taxonomy" id="314043"/>
    <lineage>
        <taxon>Eukaryota</taxon>
        <taxon>Fungi</taxon>
        <taxon>Dikarya</taxon>
        <taxon>Ascomycota</taxon>
        <taxon>Pezizomycotina</taxon>
        <taxon>Sordariomycetes</taxon>
        <taxon>Sordariomycetidae</taxon>
        <taxon>Sordariales</taxon>
        <taxon>Lasiosphaeriaceae</taxon>
        <taxon>Immersiella</taxon>
    </lineage>
</organism>
<proteinExistence type="predicted"/>
<evidence type="ECO:0000313" key="2">
    <source>
        <dbReference type="Proteomes" id="UP001175000"/>
    </source>
</evidence>
<dbReference type="Proteomes" id="UP001175000">
    <property type="component" value="Unassembled WGS sequence"/>
</dbReference>
<dbReference type="AlphaFoldDB" id="A0AA39X632"/>
<keyword evidence="2" id="KW-1185">Reference proteome</keyword>
<dbReference type="EMBL" id="JAULSU010000002">
    <property type="protein sequence ID" value="KAK0627880.1"/>
    <property type="molecule type" value="Genomic_DNA"/>
</dbReference>
<protein>
    <submittedName>
        <fullName evidence="1">Uncharacterized protein</fullName>
    </submittedName>
</protein>
<reference evidence="1" key="1">
    <citation type="submission" date="2023-06" db="EMBL/GenBank/DDBJ databases">
        <title>Genome-scale phylogeny and comparative genomics of the fungal order Sordariales.</title>
        <authorList>
            <consortium name="Lawrence Berkeley National Laboratory"/>
            <person name="Hensen N."/>
            <person name="Bonometti L."/>
            <person name="Westerberg I."/>
            <person name="Brannstrom I.O."/>
            <person name="Guillou S."/>
            <person name="Cros-Aarteil S."/>
            <person name="Calhoun S."/>
            <person name="Haridas S."/>
            <person name="Kuo A."/>
            <person name="Mondo S."/>
            <person name="Pangilinan J."/>
            <person name="Riley R."/>
            <person name="Labutti K."/>
            <person name="Andreopoulos B."/>
            <person name="Lipzen A."/>
            <person name="Chen C."/>
            <person name="Yanf M."/>
            <person name="Daum C."/>
            <person name="Ng V."/>
            <person name="Clum A."/>
            <person name="Steindorff A."/>
            <person name="Ohm R."/>
            <person name="Martin F."/>
            <person name="Silar P."/>
            <person name="Natvig D."/>
            <person name="Lalanne C."/>
            <person name="Gautier V."/>
            <person name="Ament-Velasquez S.L."/>
            <person name="Kruys A."/>
            <person name="Hutchinson M.I."/>
            <person name="Powell A.J."/>
            <person name="Barry K."/>
            <person name="Miller A.N."/>
            <person name="Grigoriev I.V."/>
            <person name="Debuchy R."/>
            <person name="Gladieux P."/>
            <person name="Thoren M.H."/>
            <person name="Johannesson H."/>
        </authorList>
    </citation>
    <scope>NUCLEOTIDE SEQUENCE</scope>
    <source>
        <strain evidence="1">CBS 606.72</strain>
    </source>
</reference>
<gene>
    <name evidence="1" type="ORF">B0T14DRAFT_513493</name>
</gene>